<dbReference type="SUPFAM" id="SSF116846">
    <property type="entry name" value="MIT domain"/>
    <property type="match status" value="1"/>
</dbReference>
<feature type="region of interest" description="Disordered" evidence="6">
    <location>
        <begin position="119"/>
        <end position="154"/>
    </location>
</feature>
<dbReference type="GO" id="GO:0004198">
    <property type="term" value="F:calcium-dependent cysteine-type endopeptidase activity"/>
    <property type="evidence" value="ECO:0007669"/>
    <property type="project" value="InterPro"/>
</dbReference>
<keyword evidence="2 8" id="KW-0645">Protease</keyword>
<comment type="caution">
    <text evidence="8">The sequence shown here is derived from an EMBL/GenBank/DDBJ whole genome shotgun (WGS) entry which is preliminary data.</text>
</comment>
<accession>A0A8H7DUV5</accession>
<evidence type="ECO:0000256" key="1">
    <source>
        <dbReference type="ARBA" id="ARBA00010193"/>
    </source>
</evidence>
<sequence>MSSHSTQKDAEATYSKAAKAELSGAYDNAYRLYINAAQSFLHLSRQGDTEKDKWTSNARKCVERAEKIKAFISKAKASDDAAAGADMSLTPVDIDYFSPYEQSFILQRGARVNGLVFPSWDDSPPTEGGHVASSTLYEDSDGQPRLSEEQLKASPVWRRAAGSAASINQERSRLLPQDILQQIVTDCSVCASISVCLEHTNRFGSNLLKQCFHAAPSSGATKGRHDLKLFFNVIDNTLPYHHRSGALLCMSTTPYTIDDCDGTQRSGPVLWPSFLEKGYMKLMGGYDFPGSNSTIDIHALTGWIPEHIEIKSPGFEPERTWGRISDGFFSGRCILTLGTGPTEYAYWQGSELLGSHSYAVIDVREDGDSRSLVVLDSWTPSEDEAGSKSKTLEIPWMDVLEVFDGIYVSWDPSMWESQLNFHGMWKRRGEDDQGNTRHLQLLFETEKGGDMGDESDEIWILLTRHLYKTNQTSEYISAKVDIEDVLASQTSSSIDLDRVAVKGTYTNSTHVLVRTRIPATQRSGALSIFVSYDGPSSEIGYSVTAYSHRTISWGKSAVKPPFSTTVKGSFILKNSGGNCTYPSYMTNPQYHLRVHSSKRSQNEKSNVMLSMHTSKDIPINVTVVWSQGERVMELTQTEVVMNSGAYSYGSARVNKELLAGDYTVILSAFEPRYLGSFSLKVDAYNSIDLRPIEQEGAGMYSKPMRGAWEEHNAAGGPSFKQYLNNPIFELTVSETTQIMIRLQLSRPSAGVPINVTIYPAPALGQYVATSGAYNDSIAGVVTPQVSLAPGTYWIIPSTHSASVQAAFKLVIYSTTNTISIVERKSSLHTVL</sequence>
<evidence type="ECO:0000256" key="4">
    <source>
        <dbReference type="ARBA" id="ARBA00022807"/>
    </source>
</evidence>
<dbReference type="InterPro" id="IPR036181">
    <property type="entry name" value="MIT_dom_sf"/>
</dbReference>
<dbReference type="InterPro" id="IPR051297">
    <property type="entry name" value="PalB/RIM13"/>
</dbReference>
<dbReference type="Pfam" id="PF00648">
    <property type="entry name" value="Peptidase_C2"/>
    <property type="match status" value="1"/>
</dbReference>
<evidence type="ECO:0000256" key="2">
    <source>
        <dbReference type="ARBA" id="ARBA00022670"/>
    </source>
</evidence>
<gene>
    <name evidence="8" type="primary">RIM13</name>
    <name evidence="8" type="ORF">PC9H_008085</name>
</gene>
<dbReference type="InterPro" id="IPR038765">
    <property type="entry name" value="Papain-like_cys_pep_sf"/>
</dbReference>
<dbReference type="VEuPathDB" id="FungiDB:PC9H_008085"/>
<dbReference type="RefSeq" id="XP_036631225.1">
    <property type="nucleotide sequence ID" value="XM_036777605.1"/>
</dbReference>
<dbReference type="SUPFAM" id="SSF49758">
    <property type="entry name" value="Calpain large subunit, middle domain (domain III)"/>
    <property type="match status" value="2"/>
</dbReference>
<protein>
    <submittedName>
        <fullName evidence="8">Cysteine protease</fullName>
    </submittedName>
</protein>
<proteinExistence type="inferred from homology"/>
<name>A0A8H7DUV5_PLEOS</name>
<dbReference type="InterPro" id="IPR036213">
    <property type="entry name" value="Calpain_III_sf"/>
</dbReference>
<dbReference type="GO" id="GO:0006508">
    <property type="term" value="P:proteolysis"/>
    <property type="evidence" value="ECO:0007669"/>
    <property type="project" value="UniProtKB-KW"/>
</dbReference>
<evidence type="ECO:0000313" key="8">
    <source>
        <dbReference type="EMBL" id="KAF7428853.1"/>
    </source>
</evidence>
<evidence type="ECO:0000313" key="9">
    <source>
        <dbReference type="Proteomes" id="UP000623687"/>
    </source>
</evidence>
<dbReference type="PANTHER" id="PTHR46143">
    <property type="entry name" value="CALPAIN-7"/>
    <property type="match status" value="1"/>
</dbReference>
<evidence type="ECO:0000259" key="7">
    <source>
        <dbReference type="PROSITE" id="PS50203"/>
    </source>
</evidence>
<dbReference type="Gene3D" id="2.60.120.380">
    <property type="match status" value="2"/>
</dbReference>
<dbReference type="EMBL" id="JACETU010000005">
    <property type="protein sequence ID" value="KAF7428853.1"/>
    <property type="molecule type" value="Genomic_DNA"/>
</dbReference>
<dbReference type="PANTHER" id="PTHR46143:SF1">
    <property type="entry name" value="CALPAIN-7"/>
    <property type="match status" value="1"/>
</dbReference>
<keyword evidence="3" id="KW-0378">Hydrolase</keyword>
<comment type="similarity">
    <text evidence="1">Belongs to the peptidase C2 family. PalB/RIM13 subfamily.</text>
</comment>
<keyword evidence="9" id="KW-1185">Reference proteome</keyword>
<dbReference type="GeneID" id="59377903"/>
<dbReference type="SUPFAM" id="SSF54001">
    <property type="entry name" value="Cysteine proteinases"/>
    <property type="match status" value="1"/>
</dbReference>
<dbReference type="Gene3D" id="1.20.58.80">
    <property type="entry name" value="Phosphotransferase system, lactose/cellobiose-type IIA subunit"/>
    <property type="match status" value="1"/>
</dbReference>
<comment type="caution">
    <text evidence="5">Lacks conserved residue(s) required for the propagation of feature annotation.</text>
</comment>
<dbReference type="Pfam" id="PF04212">
    <property type="entry name" value="MIT"/>
    <property type="match status" value="1"/>
</dbReference>
<dbReference type="OrthoDB" id="167576at2759"/>
<keyword evidence="4" id="KW-0788">Thiol protease</keyword>
<dbReference type="Proteomes" id="UP000623687">
    <property type="component" value="Unassembled WGS sequence"/>
</dbReference>
<dbReference type="Pfam" id="PF01067">
    <property type="entry name" value="Calpain_III"/>
    <property type="match status" value="1"/>
</dbReference>
<evidence type="ECO:0000256" key="3">
    <source>
        <dbReference type="ARBA" id="ARBA00022801"/>
    </source>
</evidence>
<dbReference type="PROSITE" id="PS50203">
    <property type="entry name" value="CALPAIN_CAT"/>
    <property type="match status" value="1"/>
</dbReference>
<evidence type="ECO:0000256" key="6">
    <source>
        <dbReference type="SAM" id="MobiDB-lite"/>
    </source>
</evidence>
<reference evidence="8" key="1">
    <citation type="submission" date="2019-07" db="EMBL/GenBank/DDBJ databases">
        <authorList>
            <person name="Palmer J.M."/>
        </authorList>
    </citation>
    <scope>NUCLEOTIDE SEQUENCE</scope>
    <source>
        <strain evidence="8">PC9</strain>
    </source>
</reference>
<dbReference type="InterPro" id="IPR007330">
    <property type="entry name" value="MIT_dom"/>
</dbReference>
<organism evidence="8 9">
    <name type="scientific">Pleurotus ostreatus</name>
    <name type="common">Oyster mushroom</name>
    <name type="synonym">White-rot fungus</name>
    <dbReference type="NCBI Taxonomy" id="5322"/>
    <lineage>
        <taxon>Eukaryota</taxon>
        <taxon>Fungi</taxon>
        <taxon>Dikarya</taxon>
        <taxon>Basidiomycota</taxon>
        <taxon>Agaricomycotina</taxon>
        <taxon>Agaricomycetes</taxon>
        <taxon>Agaricomycetidae</taxon>
        <taxon>Agaricales</taxon>
        <taxon>Pleurotineae</taxon>
        <taxon>Pleurotaceae</taxon>
        <taxon>Pleurotus</taxon>
    </lineage>
</organism>
<dbReference type="InterPro" id="IPR001300">
    <property type="entry name" value="Peptidase_C2_calpain_cat"/>
</dbReference>
<evidence type="ECO:0000256" key="5">
    <source>
        <dbReference type="PROSITE-ProRule" id="PRU00239"/>
    </source>
</evidence>
<dbReference type="SMART" id="SM00230">
    <property type="entry name" value="CysPc"/>
    <property type="match status" value="1"/>
</dbReference>
<feature type="domain" description="Calpain catalytic" evidence="7">
    <location>
        <begin position="157"/>
        <end position="407"/>
    </location>
</feature>
<dbReference type="InterPro" id="IPR022682">
    <property type="entry name" value="Calpain_domain_III"/>
</dbReference>
<dbReference type="AlphaFoldDB" id="A0A8H7DUV5"/>